<organism evidence="4 5">
    <name type="scientific">Cynara cardunculus var. scolymus</name>
    <name type="common">Globe artichoke</name>
    <name type="synonym">Cynara scolymus</name>
    <dbReference type="NCBI Taxonomy" id="59895"/>
    <lineage>
        <taxon>Eukaryota</taxon>
        <taxon>Viridiplantae</taxon>
        <taxon>Streptophyta</taxon>
        <taxon>Embryophyta</taxon>
        <taxon>Tracheophyta</taxon>
        <taxon>Spermatophyta</taxon>
        <taxon>Magnoliopsida</taxon>
        <taxon>eudicotyledons</taxon>
        <taxon>Gunneridae</taxon>
        <taxon>Pentapetalae</taxon>
        <taxon>asterids</taxon>
        <taxon>campanulids</taxon>
        <taxon>Asterales</taxon>
        <taxon>Asteraceae</taxon>
        <taxon>Carduoideae</taxon>
        <taxon>Cardueae</taxon>
        <taxon>Carduinae</taxon>
        <taxon>Cynara</taxon>
    </lineage>
</organism>
<evidence type="ECO:0000313" key="5">
    <source>
        <dbReference type="Proteomes" id="UP000243975"/>
    </source>
</evidence>
<sequence>MLEGPTFLISRELPSACEQESKWAYSAFCVAELSKGKHCLDDTDDEEEEEATGLRKSWKPSEMHKGNSVSESDQSDNQKQQEDESWINQIGPDLSINCLLHSSRSDYGSIASLNRWFRSLVRGGELYRLRRLMGIIEHWVYFSCNLFEWEAFDPIRRRWMRLPTIDCNECFMCSDKESIAVGTELLVFGKEIDTHVVYKYSILTNSWSPGMRTNTPRCLFGSASLGEIAIVAGGCGPSGNILSSAELYNSETGTWVILPNMNKPRKMCSGVFMESRFYVIGGIGEENNNELACGEVYDLETGIWSEIDNMFPVLTGQDAPATAKAPPLLAVVKNELYAAHHEEQEVRKYDKGRNVWIRVGGLPERASSMNGWGLAFRACGDQLIVIGGPRVSYGGMIELNSWVPEDNPPQWNLLARKSSGGFVYNCAVMGC</sequence>
<dbReference type="Gramene" id="KVI06402">
    <property type="protein sequence ID" value="KVI06402"/>
    <property type="gene ID" value="Ccrd_015254"/>
</dbReference>
<dbReference type="Gene3D" id="2.120.10.80">
    <property type="entry name" value="Kelch-type beta propeller"/>
    <property type="match status" value="1"/>
</dbReference>
<comment type="caution">
    <text evidence="4">The sequence shown here is derived from an EMBL/GenBank/DDBJ whole genome shotgun (WGS) entry which is preliminary data.</text>
</comment>
<dbReference type="AlphaFoldDB" id="A0A103YC78"/>
<dbReference type="EMBL" id="LEKV01001831">
    <property type="protein sequence ID" value="KVI06402.1"/>
    <property type="molecule type" value="Genomic_DNA"/>
</dbReference>
<dbReference type="SMART" id="SM00612">
    <property type="entry name" value="Kelch"/>
    <property type="match status" value="3"/>
</dbReference>
<evidence type="ECO:0000313" key="4">
    <source>
        <dbReference type="EMBL" id="KVI06402.1"/>
    </source>
</evidence>
<dbReference type="Proteomes" id="UP000243975">
    <property type="component" value="Unassembled WGS sequence"/>
</dbReference>
<name>A0A103YC78_CYNCS</name>
<dbReference type="GO" id="GO:0005634">
    <property type="term" value="C:nucleus"/>
    <property type="evidence" value="ECO:0007669"/>
    <property type="project" value="UniProtKB-ARBA"/>
</dbReference>
<dbReference type="InterPro" id="IPR052439">
    <property type="entry name" value="F-box/Kelch-repeat"/>
</dbReference>
<dbReference type="FunFam" id="2.120.10.80:FF:000007">
    <property type="entry name" value="F-box/kelch-repeat protein SKIP11"/>
    <property type="match status" value="1"/>
</dbReference>
<dbReference type="InterPro" id="IPR015915">
    <property type="entry name" value="Kelch-typ_b-propeller"/>
</dbReference>
<protein>
    <submittedName>
        <fullName evidence="4">Galactose oxidase, beta-propeller</fullName>
    </submittedName>
</protein>
<feature type="region of interest" description="Disordered" evidence="3">
    <location>
        <begin position="39"/>
        <end position="84"/>
    </location>
</feature>
<dbReference type="Pfam" id="PF01344">
    <property type="entry name" value="Kelch_1"/>
    <property type="match status" value="2"/>
</dbReference>
<dbReference type="OrthoDB" id="191037at2759"/>
<evidence type="ECO:0000256" key="3">
    <source>
        <dbReference type="SAM" id="MobiDB-lite"/>
    </source>
</evidence>
<dbReference type="InterPro" id="IPR006652">
    <property type="entry name" value="Kelch_1"/>
</dbReference>
<keyword evidence="2" id="KW-0677">Repeat</keyword>
<dbReference type="OMA" id="YAENEVW"/>
<dbReference type="SUPFAM" id="SSF117281">
    <property type="entry name" value="Kelch motif"/>
    <property type="match status" value="1"/>
</dbReference>
<keyword evidence="5" id="KW-1185">Reference proteome</keyword>
<reference evidence="4 5" key="1">
    <citation type="journal article" date="2016" name="Sci. Rep.">
        <title>The genome sequence of the outbreeding globe artichoke constructed de novo incorporating a phase-aware low-pass sequencing strategy of F1 progeny.</title>
        <authorList>
            <person name="Scaglione D."/>
            <person name="Reyes-Chin-Wo S."/>
            <person name="Acquadro A."/>
            <person name="Froenicke L."/>
            <person name="Portis E."/>
            <person name="Beitel C."/>
            <person name="Tirone M."/>
            <person name="Mauro R."/>
            <person name="Lo Monaco A."/>
            <person name="Mauromicale G."/>
            <person name="Faccioli P."/>
            <person name="Cattivelli L."/>
            <person name="Rieseberg L."/>
            <person name="Michelmore R."/>
            <person name="Lanteri S."/>
        </authorList>
    </citation>
    <scope>NUCLEOTIDE SEQUENCE [LARGE SCALE GENOMIC DNA]</scope>
    <source>
        <strain evidence="4">2C</strain>
    </source>
</reference>
<gene>
    <name evidence="4" type="ORF">Ccrd_015254</name>
</gene>
<dbReference type="PANTHER" id="PTHR46122:SF9">
    <property type="entry name" value="F-BOX_KELCH-REPEAT PROTEIN"/>
    <property type="match status" value="1"/>
</dbReference>
<proteinExistence type="predicted"/>
<accession>A0A103YC78</accession>
<keyword evidence="1" id="KW-0880">Kelch repeat</keyword>
<feature type="compositionally biased region" description="Acidic residues" evidence="3">
    <location>
        <begin position="42"/>
        <end position="51"/>
    </location>
</feature>
<evidence type="ECO:0000256" key="1">
    <source>
        <dbReference type="ARBA" id="ARBA00022441"/>
    </source>
</evidence>
<dbReference type="PANTHER" id="PTHR46122">
    <property type="entry name" value="GALACTOSE OXIDASE/KELCH REPEAT PROTEIN-RELATED"/>
    <property type="match status" value="1"/>
</dbReference>
<feature type="compositionally biased region" description="Polar residues" evidence="3">
    <location>
        <begin position="67"/>
        <end position="78"/>
    </location>
</feature>
<evidence type="ECO:0000256" key="2">
    <source>
        <dbReference type="ARBA" id="ARBA00022737"/>
    </source>
</evidence>
<dbReference type="STRING" id="59895.A0A103YC78"/>